<organism evidence="1 2">
    <name type="scientific">Cirrhinus molitorella</name>
    <name type="common">mud carp</name>
    <dbReference type="NCBI Taxonomy" id="172907"/>
    <lineage>
        <taxon>Eukaryota</taxon>
        <taxon>Metazoa</taxon>
        <taxon>Chordata</taxon>
        <taxon>Craniata</taxon>
        <taxon>Vertebrata</taxon>
        <taxon>Euteleostomi</taxon>
        <taxon>Actinopterygii</taxon>
        <taxon>Neopterygii</taxon>
        <taxon>Teleostei</taxon>
        <taxon>Ostariophysi</taxon>
        <taxon>Cypriniformes</taxon>
        <taxon>Cyprinidae</taxon>
        <taxon>Labeoninae</taxon>
        <taxon>Labeonini</taxon>
        <taxon>Cirrhinus</taxon>
    </lineage>
</organism>
<evidence type="ECO:0000313" key="2">
    <source>
        <dbReference type="Proteomes" id="UP001558613"/>
    </source>
</evidence>
<evidence type="ECO:0000313" key="1">
    <source>
        <dbReference type="EMBL" id="KAL1248172.1"/>
    </source>
</evidence>
<protein>
    <submittedName>
        <fullName evidence="1">Uncharacterized protein</fullName>
    </submittedName>
</protein>
<gene>
    <name evidence="1" type="ORF">QQF64_021490</name>
</gene>
<reference evidence="1 2" key="1">
    <citation type="submission" date="2023-09" db="EMBL/GenBank/DDBJ databases">
        <authorList>
            <person name="Wang M."/>
        </authorList>
    </citation>
    <scope>NUCLEOTIDE SEQUENCE [LARGE SCALE GENOMIC DNA]</scope>
    <source>
        <strain evidence="1">GT-2023</strain>
        <tissue evidence="1">Liver</tissue>
    </source>
</reference>
<dbReference type="EMBL" id="JAYMGO010000024">
    <property type="protein sequence ID" value="KAL1248172.1"/>
    <property type="molecule type" value="Genomic_DNA"/>
</dbReference>
<keyword evidence="2" id="KW-1185">Reference proteome</keyword>
<accession>A0ABR3L929</accession>
<sequence>MCCLIIRGVLFSFDRVFSKASRTSARRCCFFIRFYLLVLNEAEGAVQNDNVTRESPDLQGISDAGFLRADLTIDSGVSLGVIREIGISGGDCGGIWAGLEFL</sequence>
<name>A0ABR3L929_9TELE</name>
<comment type="caution">
    <text evidence="1">The sequence shown here is derived from an EMBL/GenBank/DDBJ whole genome shotgun (WGS) entry which is preliminary data.</text>
</comment>
<proteinExistence type="predicted"/>
<dbReference type="Proteomes" id="UP001558613">
    <property type="component" value="Unassembled WGS sequence"/>
</dbReference>